<name>A0A1I2WTT3_9HYPH</name>
<accession>A0A1I2WTT3</accession>
<dbReference type="AlphaFoldDB" id="A0A1I2WTT3"/>
<reference evidence="2" key="1">
    <citation type="submission" date="2016-10" db="EMBL/GenBank/DDBJ databases">
        <authorList>
            <person name="Varghese N."/>
            <person name="Submissions S."/>
        </authorList>
    </citation>
    <scope>NUCLEOTIDE SEQUENCE [LARGE SCALE GENOMIC DNA]</scope>
    <source>
        <strain evidence="2">Gh-105</strain>
    </source>
</reference>
<dbReference type="Proteomes" id="UP000199229">
    <property type="component" value="Unassembled WGS sequence"/>
</dbReference>
<keyword evidence="2" id="KW-1185">Reference proteome</keyword>
<evidence type="ECO:0000313" key="2">
    <source>
        <dbReference type="Proteomes" id="UP000199229"/>
    </source>
</evidence>
<evidence type="ECO:0000313" key="1">
    <source>
        <dbReference type="EMBL" id="SFH04715.1"/>
    </source>
</evidence>
<gene>
    <name evidence="1" type="ORF">SAMN05192565_12729</name>
</gene>
<protein>
    <submittedName>
        <fullName evidence="1">Uncharacterized protein</fullName>
    </submittedName>
</protein>
<sequence length="68" mass="7424">MRAAEVDDAALAEKIGDLSAFTVRKLRYRERGPSIRVAARIEELSGGMVRAPDLQPVKSRRTPAEASS</sequence>
<dbReference type="EMBL" id="FOPM01000027">
    <property type="protein sequence ID" value="SFH04715.1"/>
    <property type="molecule type" value="Genomic_DNA"/>
</dbReference>
<organism evidence="1 2">
    <name type="scientific">Methylobacterium gossipiicola</name>
    <dbReference type="NCBI Taxonomy" id="582675"/>
    <lineage>
        <taxon>Bacteria</taxon>
        <taxon>Pseudomonadati</taxon>
        <taxon>Pseudomonadota</taxon>
        <taxon>Alphaproteobacteria</taxon>
        <taxon>Hyphomicrobiales</taxon>
        <taxon>Methylobacteriaceae</taxon>
        <taxon>Methylobacterium</taxon>
    </lineage>
</organism>
<proteinExistence type="predicted"/>
<dbReference type="STRING" id="582675.SAMN05192565_12729"/>